<keyword evidence="3" id="KW-1185">Reference proteome</keyword>
<keyword evidence="1" id="KW-0812">Transmembrane</keyword>
<reference evidence="2 3" key="1">
    <citation type="submission" date="2019-03" db="EMBL/GenBank/DDBJ databases">
        <title>Genomic Encyclopedia of Type Strains, Phase IV (KMG-IV): sequencing the most valuable type-strain genomes for metagenomic binning, comparative biology and taxonomic classification.</title>
        <authorList>
            <person name="Goeker M."/>
        </authorList>
    </citation>
    <scope>NUCLEOTIDE SEQUENCE [LARGE SCALE GENOMIC DNA]</scope>
    <source>
        <strain evidence="2 3">DSM 21667</strain>
    </source>
</reference>
<evidence type="ECO:0000313" key="3">
    <source>
        <dbReference type="Proteomes" id="UP000295293"/>
    </source>
</evidence>
<sequence>METVWPWLTMAGLGALHGLSPANGWMFAAACGLGSRRTAQAWRALLPIALGHAASIVIVVLAVAQGVLIDRLLVQRWAGVLLTGVALYRGLGGATARRSSRHLVCLDVDTQAGHAGIAVWSCLMATAHGAGLMLVPALLPLCMSDNPARAITASGSVILAMAAVGLHLAAMLVMTGAIASGVCRGVSRFPRLLSGSTPRHGWTAAQAVGGGLLMTWP</sequence>
<feature type="transmembrane region" description="Helical" evidence="1">
    <location>
        <begin position="45"/>
        <end position="68"/>
    </location>
</feature>
<comment type="caution">
    <text evidence="2">The sequence shown here is derived from an EMBL/GenBank/DDBJ whole genome shotgun (WGS) entry which is preliminary data.</text>
</comment>
<keyword evidence="1" id="KW-1133">Transmembrane helix</keyword>
<evidence type="ECO:0000256" key="1">
    <source>
        <dbReference type="SAM" id="Phobius"/>
    </source>
</evidence>
<feature type="transmembrane region" description="Helical" evidence="1">
    <location>
        <begin position="12"/>
        <end position="33"/>
    </location>
</feature>
<accession>A0A4R6YP59</accession>
<dbReference type="AlphaFoldDB" id="A0A4R6YP59"/>
<dbReference type="Proteomes" id="UP000295293">
    <property type="component" value="Unassembled WGS sequence"/>
</dbReference>
<proteinExistence type="predicted"/>
<evidence type="ECO:0008006" key="4">
    <source>
        <dbReference type="Google" id="ProtNLM"/>
    </source>
</evidence>
<feature type="transmembrane region" description="Helical" evidence="1">
    <location>
        <begin position="74"/>
        <end position="91"/>
    </location>
</feature>
<keyword evidence="1" id="KW-0472">Membrane</keyword>
<gene>
    <name evidence="2" type="ORF">DFR29_116177</name>
</gene>
<protein>
    <recommendedName>
        <fullName evidence="4">Urease accessory protein UreH-like transmembrane domain-containing protein</fullName>
    </recommendedName>
</protein>
<organism evidence="2 3">
    <name type="scientific">Tahibacter aquaticus</name>
    <dbReference type="NCBI Taxonomy" id="520092"/>
    <lineage>
        <taxon>Bacteria</taxon>
        <taxon>Pseudomonadati</taxon>
        <taxon>Pseudomonadota</taxon>
        <taxon>Gammaproteobacteria</taxon>
        <taxon>Lysobacterales</taxon>
        <taxon>Rhodanobacteraceae</taxon>
        <taxon>Tahibacter</taxon>
    </lineage>
</organism>
<name>A0A4R6YP59_9GAMM</name>
<dbReference type="RefSeq" id="WP_208113683.1">
    <property type="nucleotide sequence ID" value="NZ_SNZH01000016.1"/>
</dbReference>
<feature type="transmembrane region" description="Helical" evidence="1">
    <location>
        <begin position="158"/>
        <end position="183"/>
    </location>
</feature>
<evidence type="ECO:0000313" key="2">
    <source>
        <dbReference type="EMBL" id="TDR39473.1"/>
    </source>
</evidence>
<dbReference type="EMBL" id="SNZH01000016">
    <property type="protein sequence ID" value="TDR39473.1"/>
    <property type="molecule type" value="Genomic_DNA"/>
</dbReference>
<feature type="transmembrane region" description="Helical" evidence="1">
    <location>
        <begin position="112"/>
        <end position="138"/>
    </location>
</feature>